<gene>
    <name evidence="1" type="ORF">K4Z77_007605</name>
</gene>
<evidence type="ECO:0000313" key="1">
    <source>
        <dbReference type="EMBL" id="MDI2140014.1"/>
    </source>
</evidence>
<dbReference type="EMBL" id="JAIRCA020000017">
    <property type="protein sequence ID" value="MDI2140014.1"/>
    <property type="molecule type" value="Genomic_DNA"/>
</dbReference>
<evidence type="ECO:0008006" key="3">
    <source>
        <dbReference type="Google" id="ProtNLM"/>
    </source>
</evidence>
<accession>A0ABT6QFB2</accession>
<name>A0ABT6QFB2_9STRE</name>
<dbReference type="RefSeq" id="WP_049540447.1">
    <property type="nucleotide sequence ID" value="NZ_JAIRCA020000017.1"/>
</dbReference>
<sequence length="403" mass="48462">MNKEIIEFPYKTTREYIRKDKPISDFKIHYYYYENYLEKDVYRCYSNTRDNANAIGYIFSVERLHSNNVVMSNERNQIYFEAYMDAAREVFFNSEKYFIEKYFFDLNLDEKSDKVKIDEILKYKAFLKLNDDKFIGEGIFEQFKSKFDFPLVIFVEDCRDAELNQFNSDHMKILMMLEHHFFPIKDTDEFYASQKHIELNNFSIAPENIVDDPIENGLKTLIIKSISVSEDIDDDSLRFMTDVLPELYYQSFNTEYIKFSVLYQYIEVFISFLAHKMLEKTMDERGGKNLVVLKSEINEILTEKYRIKKLFTVHSSVLEQKDTPLEFYRIYINILKKTGLFEEGLDSPDESPKTYNHLYRLRNILYHNLRVFEDKRALDDELKKLNIEFEKIIAKILTTFNYQ</sequence>
<reference evidence="1" key="1">
    <citation type="submission" date="2023-05" db="EMBL/GenBank/DDBJ databases">
        <title>Streptococcus hohhotensis sp. nov., isolated from the breast milk of healthy women.</title>
        <authorList>
            <person name="Liu W."/>
        </authorList>
    </citation>
    <scope>NUCLEOTIDE SEQUENCE</scope>
    <source>
        <strain evidence="1">IMAU99199</strain>
    </source>
</reference>
<keyword evidence="2" id="KW-1185">Reference proteome</keyword>
<organism evidence="1 2">
    <name type="scientific">Streptococcus hohhotensis</name>
    <dbReference type="NCBI Taxonomy" id="2866998"/>
    <lineage>
        <taxon>Bacteria</taxon>
        <taxon>Bacillati</taxon>
        <taxon>Bacillota</taxon>
        <taxon>Bacilli</taxon>
        <taxon>Lactobacillales</taxon>
        <taxon>Streptococcaceae</taxon>
        <taxon>Streptococcus</taxon>
        <taxon>Streptococcus mitis group</taxon>
    </lineage>
</organism>
<proteinExistence type="predicted"/>
<protein>
    <recommendedName>
        <fullName evidence="3">Apea-like HEPN domain-containing protein</fullName>
    </recommendedName>
</protein>
<comment type="caution">
    <text evidence="1">The sequence shown here is derived from an EMBL/GenBank/DDBJ whole genome shotgun (WGS) entry which is preliminary data.</text>
</comment>
<evidence type="ECO:0000313" key="2">
    <source>
        <dbReference type="Proteomes" id="UP001156146"/>
    </source>
</evidence>
<dbReference type="Proteomes" id="UP001156146">
    <property type="component" value="Unassembled WGS sequence"/>
</dbReference>